<keyword evidence="1" id="KW-0805">Transcription regulation</keyword>
<dbReference type="PANTHER" id="PTHR33204:SF18">
    <property type="entry name" value="TRANSCRIPTIONAL REGULATORY PROTEIN"/>
    <property type="match status" value="1"/>
</dbReference>
<evidence type="ECO:0000259" key="4">
    <source>
        <dbReference type="PROSITE" id="PS51118"/>
    </source>
</evidence>
<dbReference type="SUPFAM" id="SSF46785">
    <property type="entry name" value="Winged helix' DNA-binding domain"/>
    <property type="match status" value="1"/>
</dbReference>
<proteinExistence type="predicted"/>
<name>A0A5M4FF42_9ACTN</name>
<dbReference type="Gene3D" id="3.30.1050.10">
    <property type="entry name" value="SCP2 sterol-binding domain"/>
    <property type="match status" value="1"/>
</dbReference>
<dbReference type="Proteomes" id="UP000380867">
    <property type="component" value="Unassembled WGS sequence"/>
</dbReference>
<dbReference type="InterPro" id="IPR003033">
    <property type="entry name" value="SCP2_sterol-bd_dom"/>
</dbReference>
<feature type="domain" description="HTH hxlR-type" evidence="4">
    <location>
        <begin position="10"/>
        <end position="108"/>
    </location>
</feature>
<dbReference type="PANTHER" id="PTHR33204">
    <property type="entry name" value="TRANSCRIPTIONAL REGULATOR, MARR FAMILY"/>
    <property type="match status" value="1"/>
</dbReference>
<comment type="caution">
    <text evidence="5">The sequence shown here is derived from an EMBL/GenBank/DDBJ whole genome shotgun (WGS) entry which is preliminary data.</text>
</comment>
<keyword evidence="6" id="KW-1185">Reference proteome</keyword>
<dbReference type="Gene3D" id="1.10.10.10">
    <property type="entry name" value="Winged helix-like DNA-binding domain superfamily/Winged helix DNA-binding domain"/>
    <property type="match status" value="1"/>
</dbReference>
<evidence type="ECO:0000256" key="1">
    <source>
        <dbReference type="ARBA" id="ARBA00023015"/>
    </source>
</evidence>
<reference evidence="5" key="1">
    <citation type="submission" date="2019-09" db="EMBL/GenBank/DDBJ databases">
        <authorList>
            <person name="Li J."/>
        </authorList>
    </citation>
    <scope>NUCLEOTIDE SEQUENCE [LARGE SCALE GENOMIC DNA]</scope>
    <source>
        <strain evidence="5">JCM 14732</strain>
    </source>
</reference>
<gene>
    <name evidence="5" type="ORF">ESP70_010835</name>
</gene>
<dbReference type="EMBL" id="SDPQ02000002">
    <property type="protein sequence ID" value="KAA1397830.1"/>
    <property type="molecule type" value="Genomic_DNA"/>
</dbReference>
<keyword evidence="2" id="KW-0238">DNA-binding</keyword>
<dbReference type="GO" id="GO:0003677">
    <property type="term" value="F:DNA binding"/>
    <property type="evidence" value="ECO:0007669"/>
    <property type="project" value="UniProtKB-KW"/>
</dbReference>
<evidence type="ECO:0000313" key="5">
    <source>
        <dbReference type="EMBL" id="KAA1397830.1"/>
    </source>
</evidence>
<dbReference type="InterPro" id="IPR036388">
    <property type="entry name" value="WH-like_DNA-bd_sf"/>
</dbReference>
<dbReference type="Pfam" id="PF01638">
    <property type="entry name" value="HxlR"/>
    <property type="match status" value="1"/>
</dbReference>
<evidence type="ECO:0000256" key="2">
    <source>
        <dbReference type="ARBA" id="ARBA00023125"/>
    </source>
</evidence>
<protein>
    <submittedName>
        <fullName evidence="5">Transcriptional regulator</fullName>
    </submittedName>
</protein>
<dbReference type="InterPro" id="IPR036390">
    <property type="entry name" value="WH_DNA-bd_sf"/>
</dbReference>
<evidence type="ECO:0000313" key="6">
    <source>
        <dbReference type="Proteomes" id="UP000380867"/>
    </source>
</evidence>
<keyword evidence="3" id="KW-0804">Transcription</keyword>
<dbReference type="Pfam" id="PF02036">
    <property type="entry name" value="SCP2"/>
    <property type="match status" value="1"/>
</dbReference>
<evidence type="ECO:0000256" key="3">
    <source>
        <dbReference type="ARBA" id="ARBA00023163"/>
    </source>
</evidence>
<dbReference type="PROSITE" id="PS51118">
    <property type="entry name" value="HTH_HXLR"/>
    <property type="match status" value="1"/>
</dbReference>
<sequence>MTTKTYGQMCSIARSLDVLGERWSLLVVRELLLGPKRFKSLLAALPGVGSNRLSDRLKGLEEAGVVRKTTLPAPAAVPAYELTVQGERLRGPLVSLALWGLDLPVDERIDPQTTRADLIAMTLVGTQTKLLDPARRESFEFHVGDEVFHLELRDGRLLARSGPSPSDPVARVACDLQTFTDLALRLLTPSQAIKDGRVTVLAGSRSALTELYRVLVYVPDAPLMSPV</sequence>
<dbReference type="SUPFAM" id="SSF55718">
    <property type="entry name" value="SCP-like"/>
    <property type="match status" value="1"/>
</dbReference>
<accession>A0A5M4FF42</accession>
<dbReference type="InterPro" id="IPR036527">
    <property type="entry name" value="SCP2_sterol-bd_dom_sf"/>
</dbReference>
<dbReference type="RefSeq" id="WP_149689275.1">
    <property type="nucleotide sequence ID" value="NZ_SDPQ02000002.1"/>
</dbReference>
<dbReference type="AlphaFoldDB" id="A0A5M4FF42"/>
<dbReference type="InterPro" id="IPR002577">
    <property type="entry name" value="HTH_HxlR"/>
</dbReference>
<dbReference type="OrthoDB" id="9792527at2"/>
<organism evidence="5 6">
    <name type="scientific">Aeromicrobium ginsengisoli</name>
    <dbReference type="NCBI Taxonomy" id="363867"/>
    <lineage>
        <taxon>Bacteria</taxon>
        <taxon>Bacillati</taxon>
        <taxon>Actinomycetota</taxon>
        <taxon>Actinomycetes</taxon>
        <taxon>Propionibacteriales</taxon>
        <taxon>Nocardioidaceae</taxon>
        <taxon>Aeromicrobium</taxon>
    </lineage>
</organism>